<dbReference type="PANTHER" id="PTHR47785:SF4">
    <property type="entry name" value="ZN(II)2CYS6 TRANSCRIPTION FACTOR (EUROFUNG)"/>
    <property type="match status" value="1"/>
</dbReference>
<keyword evidence="1" id="KW-0175">Coiled coil</keyword>
<feature type="region of interest" description="Disordered" evidence="2">
    <location>
        <begin position="305"/>
        <end position="347"/>
    </location>
</feature>
<reference evidence="4 5" key="1">
    <citation type="journal article" date="2019" name="Appl. Microbiol. Biotechnol.">
        <title>Genome sequence of Isaria javanica and comparative genome analysis insights into family S53 peptidase evolution in fungal entomopathogens.</title>
        <authorList>
            <person name="Lin R."/>
            <person name="Zhang X."/>
            <person name="Xin B."/>
            <person name="Zou M."/>
            <person name="Gao Y."/>
            <person name="Qin F."/>
            <person name="Hu Q."/>
            <person name="Xie B."/>
            <person name="Cheng X."/>
        </authorList>
    </citation>
    <scope>NUCLEOTIDE SEQUENCE [LARGE SCALE GENOMIC DNA]</scope>
    <source>
        <strain evidence="4 5">IJ1G</strain>
    </source>
</reference>
<comment type="caution">
    <text evidence="4">The sequence shown here is derived from an EMBL/GenBank/DDBJ whole genome shotgun (WGS) entry which is preliminary data.</text>
</comment>
<dbReference type="InterPro" id="IPR053181">
    <property type="entry name" value="EcdB-like_regulator"/>
</dbReference>
<feature type="compositionally biased region" description="Polar residues" evidence="2">
    <location>
        <begin position="404"/>
        <end position="413"/>
    </location>
</feature>
<feature type="signal peptide" evidence="3">
    <location>
        <begin position="1"/>
        <end position="15"/>
    </location>
</feature>
<evidence type="ECO:0000313" key="5">
    <source>
        <dbReference type="Proteomes" id="UP000315783"/>
    </source>
</evidence>
<keyword evidence="5" id="KW-1185">Reference proteome</keyword>
<evidence type="ECO:0000313" key="4">
    <source>
        <dbReference type="EMBL" id="TQV89999.1"/>
    </source>
</evidence>
<feature type="coiled-coil region" evidence="1">
    <location>
        <begin position="42"/>
        <end position="69"/>
    </location>
</feature>
<evidence type="ECO:0000256" key="3">
    <source>
        <dbReference type="SAM" id="SignalP"/>
    </source>
</evidence>
<dbReference type="PANTHER" id="PTHR47785">
    <property type="entry name" value="ZN(II)2CYS6 TRANSCRIPTION FACTOR (EUROFUNG)-RELATED-RELATED"/>
    <property type="match status" value="1"/>
</dbReference>
<name>A0A545UKK9_9HYPO</name>
<feature type="region of interest" description="Disordered" evidence="2">
    <location>
        <begin position="185"/>
        <end position="245"/>
    </location>
</feature>
<feature type="region of interest" description="Disordered" evidence="2">
    <location>
        <begin position="119"/>
        <end position="140"/>
    </location>
</feature>
<dbReference type="OrthoDB" id="5244761at2759"/>
<feature type="compositionally biased region" description="Polar residues" evidence="2">
    <location>
        <begin position="305"/>
        <end position="315"/>
    </location>
</feature>
<keyword evidence="3" id="KW-0732">Signal</keyword>
<feature type="region of interest" description="Disordered" evidence="2">
    <location>
        <begin position="388"/>
        <end position="436"/>
    </location>
</feature>
<organism evidence="4 5">
    <name type="scientific">Cordyceps javanica</name>
    <dbReference type="NCBI Taxonomy" id="43265"/>
    <lineage>
        <taxon>Eukaryota</taxon>
        <taxon>Fungi</taxon>
        <taxon>Dikarya</taxon>
        <taxon>Ascomycota</taxon>
        <taxon>Pezizomycotina</taxon>
        <taxon>Sordariomycetes</taxon>
        <taxon>Hypocreomycetidae</taxon>
        <taxon>Hypocreales</taxon>
        <taxon>Cordycipitaceae</taxon>
        <taxon>Cordyceps</taxon>
    </lineage>
</organism>
<accession>A0A545UKK9</accession>
<feature type="compositionally biased region" description="Polar residues" evidence="2">
    <location>
        <begin position="333"/>
        <end position="343"/>
    </location>
</feature>
<dbReference type="Proteomes" id="UP000315783">
    <property type="component" value="Unassembled WGS sequence"/>
</dbReference>
<dbReference type="EMBL" id="SPUK01000046">
    <property type="protein sequence ID" value="TQV89999.1"/>
    <property type="molecule type" value="Genomic_DNA"/>
</dbReference>
<sequence length="849" mass="94499">MAMMAAIALLRITLPLPRIRIPTVLSLQAIADKTQSDILDGIAFMKSQLNTLEMHFEQMNERLTKIESSVSPKTDLAPSSILVENQCKSESTPINGEEIVNYSSQEAIVPAPDQTILPEDKVETEPDPPPPLGEPASPRNHTARAGLLLEWPSIKEMTKHHVEREGISYVGEYPISQEQNRVLLNGRGEDNRMSRKPRQRDHYQQSADMPDDSSDSPSPSTVTEAADRGSPGSPSPYDQVDYRSGVLNPDGYPDFSEAKVWSYVKTFKENILNMHPIIQPPILDQWVRQFLDSFPLSGNKHSSKASTAWAVSSSIEVPGSKRKRMSPGPPDSVETSSAASPTTRIGRPNRTIDTALILAVLALGKVCQHRDYVPDALQVGDPMPHGRFHLNCIPQSPITPPPSETSRSQSSGLASPREQDRPYHGRRSSQAGNPRASLLKKDYRNIPGLEYFALATDILGDYLGSYGSMKNVYANIFAGLYQGQLGRPLESFAFIHRAGHKLQVIMRPSLQKLKRFKTAHELVEDTKYNQLSLAFWTCLQLESGLLAELPCPPSGLLNYENDMPHPNMSLLEGFPQPVLDSYLGQLYLSTHLNNIHRTFYAPEDPTRSGPIDITFKDVDLVSAAVSSMEWVAPSCNFTEDDPPASDILSARLRAKYWGAQVLTYRPFLRQMLQFSFAQKHPTTGQPPSSEFHAEIEAPRIDPQARHVQDLDRRTLHHSEKAIKALVESTRAFHGLGDKRPIITNVFATAHAQWGNLLVLSAAYRDPIMKDYVDGELLKDLFEKTIAFLRQSATATSSLRIDMNILEGIQNEIWGTEPSYSSNTAGYPVGNAQTTPRMQLNSMDVRRQEA</sequence>
<feature type="chain" id="PRO_5021745432" evidence="3">
    <location>
        <begin position="16"/>
        <end position="849"/>
    </location>
</feature>
<evidence type="ECO:0000256" key="2">
    <source>
        <dbReference type="SAM" id="MobiDB-lite"/>
    </source>
</evidence>
<dbReference type="AlphaFoldDB" id="A0A545UKK9"/>
<gene>
    <name evidence="4" type="ORF">IF1G_11340</name>
</gene>
<proteinExistence type="predicted"/>
<evidence type="ECO:0000256" key="1">
    <source>
        <dbReference type="SAM" id="Coils"/>
    </source>
</evidence>
<protein>
    <submittedName>
        <fullName evidence="4">C6 finger domain-containing protein</fullName>
    </submittedName>
</protein>